<dbReference type="EMBL" id="JARKNE010000010">
    <property type="protein sequence ID" value="KAK5794526.1"/>
    <property type="molecule type" value="Genomic_DNA"/>
</dbReference>
<feature type="compositionally biased region" description="Basic and acidic residues" evidence="1">
    <location>
        <begin position="268"/>
        <end position="291"/>
    </location>
</feature>
<evidence type="ECO:0000313" key="4">
    <source>
        <dbReference type="Proteomes" id="UP001358586"/>
    </source>
</evidence>
<keyword evidence="2" id="KW-0812">Transmembrane</keyword>
<keyword evidence="4" id="KW-1185">Reference proteome</keyword>
<keyword evidence="2" id="KW-0472">Membrane</keyword>
<sequence length="291" mass="33134">MRNQVKLREKNTLGSTSLGSSEFEWMSYSDLIIQACILPEFLATPNIWHMKALVVVYGFIPNCEPIITRELTCNTEYMPWFIYHGKSYLLSEEARGRQHHKRRPLRVLKNPRSREAAKTGPSSTPMQEEAPMAILPPVSIARLIWCFHCPRLFYVSTTSCTTFLCFNIVSSFFYTTTSVPTILHTDVINVLDDDDSDNNVCTDYVCNIDKKSVFSTIDVWDIMYLYVNDVSNTTKSLFYQGGPSSQPPVRRTEETQWQLRSTPSSTTDEGKREEGSEPKHITEGGGDDKGK</sequence>
<feature type="compositionally biased region" description="Polar residues" evidence="1">
    <location>
        <begin position="255"/>
        <end position="267"/>
    </location>
</feature>
<name>A0ABR0NIU4_GOSAR</name>
<organism evidence="3 4">
    <name type="scientific">Gossypium arboreum</name>
    <name type="common">Tree cotton</name>
    <name type="synonym">Gossypium nanking</name>
    <dbReference type="NCBI Taxonomy" id="29729"/>
    <lineage>
        <taxon>Eukaryota</taxon>
        <taxon>Viridiplantae</taxon>
        <taxon>Streptophyta</taxon>
        <taxon>Embryophyta</taxon>
        <taxon>Tracheophyta</taxon>
        <taxon>Spermatophyta</taxon>
        <taxon>Magnoliopsida</taxon>
        <taxon>eudicotyledons</taxon>
        <taxon>Gunneridae</taxon>
        <taxon>Pentapetalae</taxon>
        <taxon>rosids</taxon>
        <taxon>malvids</taxon>
        <taxon>Malvales</taxon>
        <taxon>Malvaceae</taxon>
        <taxon>Malvoideae</taxon>
        <taxon>Gossypium</taxon>
    </lineage>
</organism>
<feature type="transmembrane region" description="Helical" evidence="2">
    <location>
        <begin position="152"/>
        <end position="174"/>
    </location>
</feature>
<gene>
    <name evidence="3" type="ORF">PVK06_035757</name>
</gene>
<evidence type="ECO:0000313" key="3">
    <source>
        <dbReference type="EMBL" id="KAK5794526.1"/>
    </source>
</evidence>
<reference evidence="3 4" key="1">
    <citation type="submission" date="2023-03" db="EMBL/GenBank/DDBJ databases">
        <title>WGS of Gossypium arboreum.</title>
        <authorList>
            <person name="Yu D."/>
        </authorList>
    </citation>
    <scope>NUCLEOTIDE SEQUENCE [LARGE SCALE GENOMIC DNA]</scope>
    <source>
        <tissue evidence="3">Leaf</tissue>
    </source>
</reference>
<protein>
    <submittedName>
        <fullName evidence="3">Uncharacterized protein</fullName>
    </submittedName>
</protein>
<evidence type="ECO:0000256" key="2">
    <source>
        <dbReference type="SAM" id="Phobius"/>
    </source>
</evidence>
<comment type="caution">
    <text evidence="3">The sequence shown here is derived from an EMBL/GenBank/DDBJ whole genome shotgun (WGS) entry which is preliminary data.</text>
</comment>
<feature type="region of interest" description="Disordered" evidence="1">
    <location>
        <begin position="239"/>
        <end position="291"/>
    </location>
</feature>
<keyword evidence="2" id="KW-1133">Transmembrane helix</keyword>
<evidence type="ECO:0000256" key="1">
    <source>
        <dbReference type="SAM" id="MobiDB-lite"/>
    </source>
</evidence>
<accession>A0ABR0NIU4</accession>
<dbReference type="Proteomes" id="UP001358586">
    <property type="component" value="Chromosome 10"/>
</dbReference>
<proteinExistence type="predicted"/>